<evidence type="ECO:0000256" key="1">
    <source>
        <dbReference type="ARBA" id="ARBA00007447"/>
    </source>
</evidence>
<keyword evidence="5" id="KW-0865">Zymogen</keyword>
<dbReference type="GO" id="GO:0004190">
    <property type="term" value="F:aspartic-type endopeptidase activity"/>
    <property type="evidence" value="ECO:0007669"/>
    <property type="project" value="UniProtKB-KW"/>
</dbReference>
<organism evidence="14 15">
    <name type="scientific">Deinandra increscens subsp. villosa</name>
    <dbReference type="NCBI Taxonomy" id="3103831"/>
    <lineage>
        <taxon>Eukaryota</taxon>
        <taxon>Viridiplantae</taxon>
        <taxon>Streptophyta</taxon>
        <taxon>Embryophyta</taxon>
        <taxon>Tracheophyta</taxon>
        <taxon>Spermatophyta</taxon>
        <taxon>Magnoliopsida</taxon>
        <taxon>eudicotyledons</taxon>
        <taxon>Gunneridae</taxon>
        <taxon>Pentapetalae</taxon>
        <taxon>asterids</taxon>
        <taxon>campanulids</taxon>
        <taxon>Asterales</taxon>
        <taxon>Asteraceae</taxon>
        <taxon>Asteroideae</taxon>
        <taxon>Heliantheae alliance</taxon>
        <taxon>Madieae</taxon>
        <taxon>Madiinae</taxon>
        <taxon>Deinandra</taxon>
    </lineage>
</organism>
<feature type="disulfide bond" evidence="9">
    <location>
        <begin position="106"/>
        <end position="112"/>
    </location>
</feature>
<evidence type="ECO:0000259" key="12">
    <source>
        <dbReference type="PROSITE" id="PS50015"/>
    </source>
</evidence>
<name>A0AAP0CYH6_9ASTR</name>
<proteinExistence type="inferred from homology"/>
<comment type="similarity">
    <text evidence="1 10">Belongs to the peptidase A1 family.</text>
</comment>
<feature type="chain" id="PRO_5042832164" evidence="11">
    <location>
        <begin position="28"/>
        <end position="494"/>
    </location>
</feature>
<gene>
    <name evidence="14" type="ORF">SSX86_016689</name>
</gene>
<dbReference type="PANTHER" id="PTHR47966:SF80">
    <property type="entry name" value="ASPARTIC PROTEINASE-LIKE"/>
    <property type="match status" value="1"/>
</dbReference>
<evidence type="ECO:0000256" key="11">
    <source>
        <dbReference type="SAM" id="SignalP"/>
    </source>
</evidence>
<comment type="caution">
    <text evidence="14">The sequence shown here is derived from an EMBL/GenBank/DDBJ whole genome shotgun (WGS) entry which is preliminary data.</text>
</comment>
<dbReference type="InterPro" id="IPR011001">
    <property type="entry name" value="Saposin-like"/>
</dbReference>
<dbReference type="PRINTS" id="PR00792">
    <property type="entry name" value="PEPSIN"/>
</dbReference>
<dbReference type="SUPFAM" id="SSF47862">
    <property type="entry name" value="Saposin"/>
    <property type="match status" value="1"/>
</dbReference>
<keyword evidence="15" id="KW-1185">Reference proteome</keyword>
<keyword evidence="7" id="KW-0325">Glycoprotein</keyword>
<evidence type="ECO:0000256" key="10">
    <source>
        <dbReference type="RuleBase" id="RU000454"/>
    </source>
</evidence>
<evidence type="ECO:0000256" key="8">
    <source>
        <dbReference type="PIRSR" id="PIRSR601461-1"/>
    </source>
</evidence>
<keyword evidence="3 10" id="KW-0064">Aspartyl protease</keyword>
<evidence type="ECO:0000313" key="15">
    <source>
        <dbReference type="Proteomes" id="UP001408789"/>
    </source>
</evidence>
<dbReference type="SUPFAM" id="SSF50630">
    <property type="entry name" value="Acid proteases"/>
    <property type="match status" value="1"/>
</dbReference>
<dbReference type="PANTHER" id="PTHR47966">
    <property type="entry name" value="BETA-SITE APP-CLEAVING ENZYME, ISOFORM A-RELATED"/>
    <property type="match status" value="1"/>
</dbReference>
<dbReference type="InterPro" id="IPR033121">
    <property type="entry name" value="PEPTIDASE_A1"/>
</dbReference>
<keyword evidence="6 9" id="KW-1015">Disulfide bond</keyword>
<dbReference type="FunFam" id="2.40.70.10:FF:000115">
    <property type="entry name" value="Lysosomal aspartic protease"/>
    <property type="match status" value="1"/>
</dbReference>
<dbReference type="InterPro" id="IPR001461">
    <property type="entry name" value="Aspartic_peptidase_A1"/>
</dbReference>
<protein>
    <submittedName>
        <fullName evidence="14">Uncharacterized protein</fullName>
    </submittedName>
</protein>
<dbReference type="GO" id="GO:0006508">
    <property type="term" value="P:proteolysis"/>
    <property type="evidence" value="ECO:0007669"/>
    <property type="project" value="UniProtKB-KW"/>
</dbReference>
<sequence>MRSKLETISSFLLLSTLLSAPIFLASTDHGLIRIKLKKVKIDESNIKNYTKGVNNLGDSQESGVIALNNYMDAQYFGEIGIGTPPQKFKVIFDTGSANLWIPSSECVSSISCFFHSKYDSSRSSTYKENGRPAAIHYNNGLLSGYFSKDIVEVGDLVVKDQEFIEATKEPGVTFLTGRFDGVLGLGFKEISVGNGIPVWDNIVNQHLVRDSIFSLWLNHRRSEENEGGEIVFGGVDPKHYKGEHTYVPVTKKGYWQFDMDDVLVDGEPTGFCNGGCSAIADSGTSFIAGPTSVVTQLNHAIRANGLISVYCKSVIEAFMDLIFGVLSAGVDPERICPVIALCPKNEDHEDSIGIASVLGMIDDVSIPPRCTICQVIVGFLQNIVANNQTKKTILGWTNSLCSLVPMEEPMVECAQLPSMPTISFTIGGKEFELAPDDYILKIGKGDNVQCFSGFVPLDIPPPHGPLWKLGDVFMRRYHTVFDYDNLRVGFAEAA</sequence>
<keyword evidence="4 10" id="KW-0378">Hydrolase</keyword>
<keyword evidence="2 10" id="KW-0645">Protease</keyword>
<feature type="domain" description="Peptidase A1" evidence="13">
    <location>
        <begin position="75"/>
        <end position="491"/>
    </location>
</feature>
<dbReference type="EMBL" id="JBCNJP010000017">
    <property type="protein sequence ID" value="KAK9065306.1"/>
    <property type="molecule type" value="Genomic_DNA"/>
</dbReference>
<dbReference type="InterPro" id="IPR008139">
    <property type="entry name" value="SaposinB_dom"/>
</dbReference>
<evidence type="ECO:0000256" key="9">
    <source>
        <dbReference type="PIRSR" id="PIRSR601461-2"/>
    </source>
</evidence>
<feature type="active site" evidence="8">
    <location>
        <position position="93"/>
    </location>
</feature>
<dbReference type="PROSITE" id="PS00141">
    <property type="entry name" value="ASP_PROTEASE"/>
    <property type="match status" value="2"/>
</dbReference>
<feature type="domain" description="Saposin B-type" evidence="12">
    <location>
        <begin position="306"/>
        <end position="346"/>
    </location>
</feature>
<evidence type="ECO:0000313" key="14">
    <source>
        <dbReference type="EMBL" id="KAK9065306.1"/>
    </source>
</evidence>
<reference evidence="14 15" key="1">
    <citation type="submission" date="2024-04" db="EMBL/GenBank/DDBJ databases">
        <title>The reference genome of an endangered Asteraceae, Deinandra increscens subsp. villosa, native to the Central Coast of California.</title>
        <authorList>
            <person name="Guilliams M."/>
            <person name="Hasenstab-Lehman K."/>
            <person name="Meyer R."/>
            <person name="Mcevoy S."/>
        </authorList>
    </citation>
    <scope>NUCLEOTIDE SEQUENCE [LARGE SCALE GENOMIC DNA]</scope>
    <source>
        <tissue evidence="14">Leaf</tissue>
    </source>
</reference>
<dbReference type="Gene3D" id="1.10.225.10">
    <property type="entry name" value="Saposin-like"/>
    <property type="match status" value="1"/>
</dbReference>
<dbReference type="PROSITE" id="PS51767">
    <property type="entry name" value="PEPTIDASE_A1"/>
    <property type="match status" value="1"/>
</dbReference>
<dbReference type="PROSITE" id="PS50015">
    <property type="entry name" value="SAP_B"/>
    <property type="match status" value="2"/>
</dbReference>
<feature type="domain" description="Saposin B-type" evidence="12">
    <location>
        <begin position="366"/>
        <end position="407"/>
    </location>
</feature>
<accession>A0AAP0CYH6</accession>
<keyword evidence="11" id="KW-0732">Signal</keyword>
<feature type="disulfide bond" evidence="9">
    <location>
        <begin position="272"/>
        <end position="276"/>
    </location>
</feature>
<evidence type="ECO:0000256" key="3">
    <source>
        <dbReference type="ARBA" id="ARBA00022750"/>
    </source>
</evidence>
<dbReference type="InterPro" id="IPR021109">
    <property type="entry name" value="Peptidase_aspartic_dom_sf"/>
</dbReference>
<feature type="signal peptide" evidence="11">
    <location>
        <begin position="1"/>
        <end position="27"/>
    </location>
</feature>
<evidence type="ECO:0000259" key="13">
    <source>
        <dbReference type="PROSITE" id="PS51767"/>
    </source>
</evidence>
<dbReference type="Proteomes" id="UP001408789">
    <property type="component" value="Unassembled WGS sequence"/>
</dbReference>
<evidence type="ECO:0000256" key="5">
    <source>
        <dbReference type="ARBA" id="ARBA00023145"/>
    </source>
</evidence>
<dbReference type="InterPro" id="IPR001969">
    <property type="entry name" value="Aspartic_peptidase_AS"/>
</dbReference>
<dbReference type="AlphaFoldDB" id="A0AAP0CYH6"/>
<evidence type="ECO:0000256" key="2">
    <source>
        <dbReference type="ARBA" id="ARBA00022670"/>
    </source>
</evidence>
<dbReference type="Gene3D" id="2.40.70.10">
    <property type="entry name" value="Acid Proteases"/>
    <property type="match status" value="2"/>
</dbReference>
<evidence type="ECO:0000256" key="7">
    <source>
        <dbReference type="ARBA" id="ARBA00023180"/>
    </source>
</evidence>
<evidence type="ECO:0000256" key="4">
    <source>
        <dbReference type="ARBA" id="ARBA00022801"/>
    </source>
</evidence>
<dbReference type="Pfam" id="PF00026">
    <property type="entry name" value="Asp"/>
    <property type="match status" value="1"/>
</dbReference>
<evidence type="ECO:0000256" key="6">
    <source>
        <dbReference type="ARBA" id="ARBA00023157"/>
    </source>
</evidence>
<feature type="active site" evidence="8">
    <location>
        <position position="281"/>
    </location>
</feature>